<reference evidence="2 3" key="1">
    <citation type="journal article" date="2024" name="J Genomics">
        <title>Draft genome sequencing and assembly of Favolaschia claudopus CIRM-BRFM 2984 isolated from oak limbs.</title>
        <authorList>
            <person name="Navarro D."/>
            <person name="Drula E."/>
            <person name="Chaduli D."/>
            <person name="Cazenave R."/>
            <person name="Ahrendt S."/>
            <person name="Wang J."/>
            <person name="Lipzen A."/>
            <person name="Daum C."/>
            <person name="Barry K."/>
            <person name="Grigoriev I.V."/>
            <person name="Favel A."/>
            <person name="Rosso M.N."/>
            <person name="Martin F."/>
        </authorList>
    </citation>
    <scope>NUCLEOTIDE SEQUENCE [LARGE SCALE GENOMIC DNA]</scope>
    <source>
        <strain evidence="2 3">CIRM-BRFM 2984</strain>
    </source>
</reference>
<organism evidence="2 3">
    <name type="scientific">Favolaschia claudopus</name>
    <dbReference type="NCBI Taxonomy" id="2862362"/>
    <lineage>
        <taxon>Eukaryota</taxon>
        <taxon>Fungi</taxon>
        <taxon>Dikarya</taxon>
        <taxon>Basidiomycota</taxon>
        <taxon>Agaricomycotina</taxon>
        <taxon>Agaricomycetes</taxon>
        <taxon>Agaricomycetidae</taxon>
        <taxon>Agaricales</taxon>
        <taxon>Marasmiineae</taxon>
        <taxon>Mycenaceae</taxon>
        <taxon>Favolaschia</taxon>
    </lineage>
</organism>
<evidence type="ECO:0000256" key="1">
    <source>
        <dbReference type="SAM" id="MobiDB-lite"/>
    </source>
</evidence>
<feature type="region of interest" description="Disordered" evidence="1">
    <location>
        <begin position="1575"/>
        <end position="1605"/>
    </location>
</feature>
<dbReference type="Proteomes" id="UP001362999">
    <property type="component" value="Unassembled WGS sequence"/>
</dbReference>
<comment type="caution">
    <text evidence="2">The sequence shown here is derived from an EMBL/GenBank/DDBJ whole genome shotgun (WGS) entry which is preliminary data.</text>
</comment>
<keyword evidence="3" id="KW-1185">Reference proteome</keyword>
<feature type="region of interest" description="Disordered" evidence="1">
    <location>
        <begin position="41"/>
        <end position="61"/>
    </location>
</feature>
<evidence type="ECO:0000313" key="2">
    <source>
        <dbReference type="EMBL" id="KAK7015759.1"/>
    </source>
</evidence>
<gene>
    <name evidence="2" type="ORF">R3P38DRAFT_3570351</name>
</gene>
<feature type="region of interest" description="Disordered" evidence="1">
    <location>
        <begin position="200"/>
        <end position="258"/>
    </location>
</feature>
<feature type="compositionally biased region" description="Acidic residues" evidence="1">
    <location>
        <begin position="233"/>
        <end position="242"/>
    </location>
</feature>
<protein>
    <submittedName>
        <fullName evidence="2">Uncharacterized protein</fullName>
    </submittedName>
</protein>
<feature type="region of interest" description="Disordered" evidence="1">
    <location>
        <begin position="1015"/>
        <end position="1085"/>
    </location>
</feature>
<feature type="compositionally biased region" description="Low complexity" evidence="1">
    <location>
        <begin position="249"/>
        <end position="258"/>
    </location>
</feature>
<sequence length="1605" mass="175935">MTLFSFLDNDFFNLQTVDSSAPLPASESLPQVPALPATTATRTRPFPALPPDVPAASLSSSNSSLNPSLNLSSPICESTPSSSQSNARYIPKSFVYNTPLNFNTFGAVYDSGYSSLSSRSVNYHTPLTPMTPPSPISHTQPTPCETYLRLYVSGHLEARKGQSSNWELKCTACEKWIGTSVPSRRPLSIPNHFAVLESHSQGRNCTIRPPRASTAPPIPSPRKAASSSVNEVPSDDEDDDPFEFQYGRSSSLPPDASSISQPALTPMVIVQTCPGSPINWPVNIGSFAETFPFHRIGVQPGSLSFDVEIHSRGTRVVGLSKQCTGEAQLDGCCAHCAKIPAEVQKLVDLAMQVDSRLNHKYLSWLQIRKLLSDRTEEARKWRLKSLNSARNFATAVRRLADYGRFMEAIVENNLPRLHQLISVGFRRGSSPNALVRMIQSALEGVYQPRPVLDSRTLDIALLIFRLGGRKLLYAVNHGLGLPSLRTLRNHMAFTKVMPTVGMISVEDIIHNIREVVLKPREAAATPQPLRGVNLLIDEVALEERACHFRHNNSVGGLCWRHSSKVDLQLKTYDDALKIAEKIKSGEVHLGKEMTVVSVSCFGESGTYPILALPTCKSVGPAESSMIYETVTEAWVEQAGAKVGMPWSWSTDGEASRRRAGYEQFVRHKLGPTSPLFGTLAGMAGLNIFTGLHSVTLDFDYKHVFKRLCTLIRSAAGMALCNGRIINPAVLTRFLARLPDLSEDSVRKILFPDDPQDVPRAVELMEAIIDFLAFDFGQVNADTAADLDSIRLLALILKSILAPFVTPNMSLTEQMTHLSTYAHLTFTLFRLNRLTFMSNQLYGDSQSMVKNAFFCLAKQQKLDPRLPFYLFQVGDDPLERLFGKLRMLGGHNTAMSYAQAIERLGHACDLQAVFLRQPDLDQGQRRISMKRSEGVDHLNMASWTGHAIAGDCHIPSVWEDGRKVAEQIFAKLCFPSESYNYATIFSNAEIDMLRPFGDGKYPGVESDVDRSIVLTTATSATPPSSSLSPSSTTLLPSSSPLTQTAFATTAPVSPSTSSHPPSVSNPSDTPSEVTAPPDPDDDMEDQSEGITFEETLDEVPELVLPAGRGIDPNDYISVEGKWVHKQRICRVVLNADFEPKSTERLKRVRGHTKVNSKKRDDVNPEALLGDNTFVVGDPFFTLLRTDQTLSLAVVRSTAIHEDGISRGSILAPTIRNTQAKVKLSGQILSLTMVPTLDDSLPEADSALVQPRSAFALDSHPQDPTCEDKSPWSWIWNGRFLKADSAIAGTKQTTEKVVIVSVPGVLTELVNHRPVDAVPRLGQRAYEINSEGRSWELDDGPMGAVCELLWDVAVKEKIPLTSIASVKKSPDFPYAFDNGNPALVCNEGTQQLVQQHDSKVQRACHLCGHRPKGPNEWRAHISTHVLRSIRGVAENLHKPVGATLPCGLCASSGKPECEVSLVTKGTTTNVQTNCAMVVNITYKSAEHGSKATPCRNVPIVCKLCHPDAPRPGASQRAQWRYNMPEHLSTAHPEYASPLNPGGTRLPHEVWESMKVERMEELALGIPAAAVPVPFTDVAAPDEGVDRSNVVGKKRKKKDSTTTGARKR</sequence>
<name>A0AAW0AQY6_9AGAR</name>
<feature type="region of interest" description="Disordered" evidence="1">
    <location>
        <begin position="66"/>
        <end position="85"/>
    </location>
</feature>
<proteinExistence type="predicted"/>
<feature type="compositionally biased region" description="Low complexity" evidence="1">
    <location>
        <begin position="1015"/>
        <end position="1041"/>
    </location>
</feature>
<dbReference type="EMBL" id="JAWWNJ010000053">
    <property type="protein sequence ID" value="KAK7015759.1"/>
    <property type="molecule type" value="Genomic_DNA"/>
</dbReference>
<accession>A0AAW0AQY6</accession>
<feature type="compositionally biased region" description="Low complexity" evidence="1">
    <location>
        <begin position="1050"/>
        <end position="1066"/>
    </location>
</feature>
<evidence type="ECO:0000313" key="3">
    <source>
        <dbReference type="Proteomes" id="UP001362999"/>
    </source>
</evidence>